<evidence type="ECO:0000313" key="1">
    <source>
        <dbReference type="EMBL" id="EGW08519.1"/>
    </source>
</evidence>
<sequence>MVFITLTEQSVTTCSLINTHAILPRPEKRFSTPSGSVSGLHCYPTPLPCSSCCSPSVIHSPDKPRVAFSPPKQMLQTGTVVILPALKPGEDKHVTKRLCK</sequence>
<organism evidence="1 2">
    <name type="scientific">Cricetulus griseus</name>
    <name type="common">Chinese hamster</name>
    <name type="synonym">Cricetulus barabensis griseus</name>
    <dbReference type="NCBI Taxonomy" id="10029"/>
    <lineage>
        <taxon>Eukaryota</taxon>
        <taxon>Metazoa</taxon>
        <taxon>Chordata</taxon>
        <taxon>Craniata</taxon>
        <taxon>Vertebrata</taxon>
        <taxon>Euteleostomi</taxon>
        <taxon>Mammalia</taxon>
        <taxon>Eutheria</taxon>
        <taxon>Euarchontoglires</taxon>
        <taxon>Glires</taxon>
        <taxon>Rodentia</taxon>
        <taxon>Myomorpha</taxon>
        <taxon>Muroidea</taxon>
        <taxon>Cricetidae</taxon>
        <taxon>Cricetinae</taxon>
        <taxon>Cricetulus</taxon>
    </lineage>
</organism>
<dbReference type="Proteomes" id="UP000001075">
    <property type="component" value="Unassembled WGS sequence"/>
</dbReference>
<gene>
    <name evidence="1" type="ORF">I79_020828</name>
</gene>
<accession>G3IB41</accession>
<reference evidence="2" key="1">
    <citation type="journal article" date="2011" name="Nat. Biotechnol.">
        <title>The genomic sequence of the Chinese hamster ovary (CHO)-K1 cell line.</title>
        <authorList>
            <person name="Xu X."/>
            <person name="Nagarajan H."/>
            <person name="Lewis N.E."/>
            <person name="Pan S."/>
            <person name="Cai Z."/>
            <person name="Liu X."/>
            <person name="Chen W."/>
            <person name="Xie M."/>
            <person name="Wang W."/>
            <person name="Hammond S."/>
            <person name="Andersen M.R."/>
            <person name="Neff N."/>
            <person name="Passarelli B."/>
            <person name="Koh W."/>
            <person name="Fan H.C."/>
            <person name="Wang J."/>
            <person name="Gui Y."/>
            <person name="Lee K.H."/>
            <person name="Betenbaugh M.J."/>
            <person name="Quake S.R."/>
            <person name="Famili I."/>
            <person name="Palsson B.O."/>
            <person name="Wang J."/>
        </authorList>
    </citation>
    <scope>NUCLEOTIDE SEQUENCE [LARGE SCALE GENOMIC DNA]</scope>
    <source>
        <strain evidence="2">CHO K1 cell line</strain>
    </source>
</reference>
<dbReference type="InParanoid" id="G3IB41"/>
<proteinExistence type="predicted"/>
<protein>
    <submittedName>
        <fullName evidence="1">Uncharacterized protein</fullName>
    </submittedName>
</protein>
<evidence type="ECO:0000313" key="2">
    <source>
        <dbReference type="Proteomes" id="UP000001075"/>
    </source>
</evidence>
<dbReference type="EMBL" id="JH001789">
    <property type="protein sequence ID" value="EGW08519.1"/>
    <property type="molecule type" value="Genomic_DNA"/>
</dbReference>
<dbReference type="AlphaFoldDB" id="G3IB41"/>
<name>G3IB41_CRIGR</name>